<protein>
    <submittedName>
        <fullName evidence="2">LigA</fullName>
    </submittedName>
</protein>
<evidence type="ECO:0000313" key="3">
    <source>
        <dbReference type="Proteomes" id="UP000001989"/>
    </source>
</evidence>
<keyword evidence="2" id="KW-0614">Plasmid</keyword>
<feature type="region of interest" description="Disordered" evidence="1">
    <location>
        <begin position="1"/>
        <end position="125"/>
    </location>
</feature>
<accession>A0A9J9LGL1</accession>
<reference evidence="2 3" key="1">
    <citation type="journal article" date="2010" name="J. Bacteriol.">
        <title>Genome sequence of the dioxin-mineralizing bacterium Sphingomonas wittichii RW1.</title>
        <authorList>
            <person name="Miller T.R."/>
            <person name="Delcher A.L."/>
            <person name="Salzberg S.L."/>
            <person name="Saunders E."/>
            <person name="Detter J.C."/>
            <person name="Halden R.U."/>
        </authorList>
    </citation>
    <scope>NUCLEOTIDE SEQUENCE [LARGE SCALE GENOMIC DNA]</scope>
    <source>
        <strain evidence="3">DSM 6014 / CCUG 31198 / JCM 15750 / NBRC 105917 / EY 4224 / RW1</strain>
    </source>
</reference>
<dbReference type="KEGG" id="swi:Swit_5234"/>
<evidence type="ECO:0000256" key="1">
    <source>
        <dbReference type="SAM" id="MobiDB-lite"/>
    </source>
</evidence>
<feature type="compositionally biased region" description="Low complexity" evidence="1">
    <location>
        <begin position="37"/>
        <end position="48"/>
    </location>
</feature>
<name>A0A9J9LGL1_RHIWR</name>
<dbReference type="AlphaFoldDB" id="A0A9J9LGL1"/>
<evidence type="ECO:0000313" key="2">
    <source>
        <dbReference type="EMBL" id="ABQ71343.1"/>
    </source>
</evidence>
<proteinExistence type="predicted"/>
<dbReference type="Proteomes" id="UP000001989">
    <property type="component" value="Plasmid pSWIT01"/>
</dbReference>
<feature type="compositionally biased region" description="Low complexity" evidence="1">
    <location>
        <begin position="116"/>
        <end position="125"/>
    </location>
</feature>
<sequence length="478" mass="51724">MAAWGRDLHRRAQRGRGTPERRWRGPPRSGNTGAWNGVAGPGPLAAGVTSTARKGRWQPWPAVNGQSSGRPPGSAPRQWPRHPARRRGSCAGRPAPTRAQGERPMARRRGHLGYDAAPGARQPCARRAARARRCYRFGPEQRISARAPSGLDEGLRPGAEHSPVGGVLDAHLVERDGEEAHRPLVRPGGLGAAQAAAIRKAGNPADEPDTEPLRPGRCVRRQPLDQIIGPPGPRCIGPSRLAAPLGKGERLLRRQRRRNFAYSRHGRNRRTGLGARPGPLDPEALEPGLPGRFPRFGFGPLIALVARPAPGRIRGKPPVGQRPAGGRDMNAQGLLRGVIAPAHGRGAVGSGRPGAAEGQDELEPLALQAGRQRLPRRGRIGRLGGKRDEVRAAEDMRRFRLSRRRRRRGLERGRRRAVRPRRRAAPQQESPARQRERGHEAAGNGKTAGPEIGLAHVRVIPNCKAGSTPPVLFLLTGR</sequence>
<geneLocation type="plasmid" evidence="2 3">
    <name>pSWIT01</name>
</geneLocation>
<feature type="region of interest" description="Disordered" evidence="1">
    <location>
        <begin position="145"/>
        <end position="164"/>
    </location>
</feature>
<feature type="region of interest" description="Disordered" evidence="1">
    <location>
        <begin position="405"/>
        <end position="450"/>
    </location>
</feature>
<feature type="region of interest" description="Disordered" evidence="1">
    <location>
        <begin position="366"/>
        <end position="385"/>
    </location>
</feature>
<dbReference type="EMBL" id="CP000700">
    <property type="protein sequence ID" value="ABQ71343.1"/>
    <property type="molecule type" value="Genomic_DNA"/>
</dbReference>
<feature type="compositionally biased region" description="Basic residues" evidence="1">
    <location>
        <begin position="405"/>
        <end position="424"/>
    </location>
</feature>
<organism evidence="2 3">
    <name type="scientific">Rhizorhabdus wittichii (strain DSM 6014 / CCUG 31198 / JCM 15750 / NBRC 105917 / EY 4224 / RW1)</name>
    <name type="common">Sphingomonas wittichii</name>
    <dbReference type="NCBI Taxonomy" id="392499"/>
    <lineage>
        <taxon>Bacteria</taxon>
        <taxon>Pseudomonadati</taxon>
        <taxon>Pseudomonadota</taxon>
        <taxon>Alphaproteobacteria</taxon>
        <taxon>Sphingomonadales</taxon>
        <taxon>Sphingomonadaceae</taxon>
        <taxon>Rhizorhabdus</taxon>
    </lineage>
</organism>
<keyword evidence="3" id="KW-1185">Reference proteome</keyword>
<feature type="compositionally biased region" description="Basic residues" evidence="1">
    <location>
        <begin position="79"/>
        <end position="88"/>
    </location>
</feature>
<gene>
    <name evidence="2" type="ordered locus">Swit_5234</name>
</gene>